<dbReference type="Gene3D" id="1.20.58.240">
    <property type="entry name" value="STAT, domain 1"/>
    <property type="match status" value="1"/>
</dbReference>
<dbReference type="PROSITE" id="PS52009">
    <property type="entry name" value="GH84"/>
    <property type="match status" value="1"/>
</dbReference>
<feature type="domain" description="GH84" evidence="4">
    <location>
        <begin position="2"/>
        <end position="275"/>
    </location>
</feature>
<dbReference type="InterPro" id="IPR051822">
    <property type="entry name" value="Glycosyl_Hydrolase_84"/>
</dbReference>
<dbReference type="SUPFAM" id="SSF51445">
    <property type="entry name" value="(Trans)glycosidases"/>
    <property type="match status" value="1"/>
</dbReference>
<evidence type="ECO:0000259" key="4">
    <source>
        <dbReference type="PROSITE" id="PS52009"/>
    </source>
</evidence>
<keyword evidence="6" id="KW-1185">Reference proteome</keyword>
<dbReference type="Pfam" id="PF07555">
    <property type="entry name" value="NAGidase"/>
    <property type="match status" value="1"/>
</dbReference>
<evidence type="ECO:0000256" key="3">
    <source>
        <dbReference type="PROSITE-ProRule" id="PRU01353"/>
    </source>
</evidence>
<keyword evidence="1 3" id="KW-0378">Hydrolase</keyword>
<dbReference type="EMBL" id="JBHRZG010000022">
    <property type="protein sequence ID" value="MFC3834123.1"/>
    <property type="molecule type" value="Genomic_DNA"/>
</dbReference>
<name>A0ABV7ZAL9_9DEIO</name>
<dbReference type="InterPro" id="IPR011496">
    <property type="entry name" value="O-GlcNAcase_cat"/>
</dbReference>
<accession>A0ABV7ZAL9</accession>
<dbReference type="PANTHER" id="PTHR13170">
    <property type="entry name" value="O-GLCNACASE"/>
    <property type="match status" value="1"/>
</dbReference>
<evidence type="ECO:0000256" key="1">
    <source>
        <dbReference type="ARBA" id="ARBA00022801"/>
    </source>
</evidence>
<evidence type="ECO:0000256" key="2">
    <source>
        <dbReference type="ARBA" id="ARBA00023295"/>
    </source>
</evidence>
<comment type="similarity">
    <text evidence="3">Belongs to the glycosyl hydrolase 84 family.</text>
</comment>
<dbReference type="InterPro" id="IPR017853">
    <property type="entry name" value="GH"/>
</dbReference>
<evidence type="ECO:0000313" key="5">
    <source>
        <dbReference type="EMBL" id="MFC3834123.1"/>
    </source>
</evidence>
<keyword evidence="2 3" id="KW-0326">Glycosidase</keyword>
<dbReference type="Gene3D" id="3.20.20.80">
    <property type="entry name" value="Glycosidases"/>
    <property type="match status" value="1"/>
</dbReference>
<protein>
    <submittedName>
        <fullName evidence="5">Beta-N-acetylglucosaminidase domain-containing protein</fullName>
    </submittedName>
</protein>
<dbReference type="Proteomes" id="UP001595803">
    <property type="component" value="Unassembled WGS sequence"/>
</dbReference>
<feature type="active site" description="Proton donor" evidence="3">
    <location>
        <position position="117"/>
    </location>
</feature>
<organism evidence="5 6">
    <name type="scientific">Deinococcus rufus</name>
    <dbReference type="NCBI Taxonomy" id="2136097"/>
    <lineage>
        <taxon>Bacteria</taxon>
        <taxon>Thermotogati</taxon>
        <taxon>Deinococcota</taxon>
        <taxon>Deinococci</taxon>
        <taxon>Deinococcales</taxon>
        <taxon>Deinococcaceae</taxon>
        <taxon>Deinococcus</taxon>
    </lineage>
</organism>
<dbReference type="PANTHER" id="PTHR13170:SF16">
    <property type="entry name" value="PROTEIN O-GLCNACASE"/>
    <property type="match status" value="1"/>
</dbReference>
<reference evidence="6" key="1">
    <citation type="journal article" date="2019" name="Int. J. Syst. Evol. Microbiol.">
        <title>The Global Catalogue of Microorganisms (GCM) 10K type strain sequencing project: providing services to taxonomists for standard genome sequencing and annotation.</title>
        <authorList>
            <consortium name="The Broad Institute Genomics Platform"/>
            <consortium name="The Broad Institute Genome Sequencing Center for Infectious Disease"/>
            <person name="Wu L."/>
            <person name="Ma J."/>
        </authorList>
    </citation>
    <scope>NUCLEOTIDE SEQUENCE [LARGE SCALE GENOMIC DNA]</scope>
    <source>
        <strain evidence="6">CCTCC AB 2017081</strain>
    </source>
</reference>
<gene>
    <name evidence="5" type="ORF">ACFOSB_14800</name>
</gene>
<dbReference type="RefSeq" id="WP_380102500.1">
    <property type="nucleotide sequence ID" value="NZ_JBHRZG010000022.1"/>
</dbReference>
<comment type="caution">
    <text evidence="5">The sequence shown here is derived from an EMBL/GenBank/DDBJ whole genome shotgun (WGS) entry which is preliminary data.</text>
</comment>
<evidence type="ECO:0000313" key="6">
    <source>
        <dbReference type="Proteomes" id="UP001595803"/>
    </source>
</evidence>
<proteinExistence type="inferred from homology"/>
<sequence>MNVLGVIEGFYGPPWTAAQRERLFLRMQTWGMETYLYAPKDDPWHRQRWREPYPPEHAQALADLTAAARQRDVRVVYALSPGLDLDWDAPDDRRALTDKFTQVAALGVTDFALLFDDIPYSDDRAAQARVQVQAAHAVVDALWPDGPGGAFLFCPTEYCADRAVPSVTESPYLRELGSGLRPGIEIFWTGPQVVSPQIGVEDILAVNATLRRPVLLWDNLHASDYTLHRVHLGPYAGRPLALREHLSGILSNPNTPLEPNTPGLYSLADYARADAGWTPQASLDAALRAWLPEFGAAPDDTELLDGLRVLADALYLPGTLGPRAQALLQDAHAIHGDAPAASAQRLRGASHSLRRVLRALEAGSNRDLLFDLHPFLVDLIEELHRLSAPQSGRGADDPAQFVYRGSLADRLLALGWSDRPQGPDTPTTG</sequence>